<gene>
    <name evidence="1" type="ORF">GCM10011573_39430</name>
</gene>
<evidence type="ECO:0000313" key="2">
    <source>
        <dbReference type="Proteomes" id="UP000630615"/>
    </source>
</evidence>
<keyword evidence="2" id="KW-1185">Reference proteome</keyword>
<evidence type="ECO:0000313" key="1">
    <source>
        <dbReference type="EMBL" id="GGD06127.1"/>
    </source>
</evidence>
<dbReference type="RefSeq" id="WP_088269966.1">
    <property type="nucleotide sequence ID" value="NZ_BMKI01000034.1"/>
</dbReference>
<protein>
    <recommendedName>
        <fullName evidence="3">Excisionase</fullName>
    </recommendedName>
</protein>
<proteinExistence type="predicted"/>
<comment type="caution">
    <text evidence="1">The sequence shown here is derived from an EMBL/GenBank/DDBJ whole genome shotgun (WGS) entry which is preliminary data.</text>
</comment>
<reference evidence="2" key="1">
    <citation type="journal article" date="2019" name="Int. J. Syst. Evol. Microbiol.">
        <title>The Global Catalogue of Microorganisms (GCM) 10K type strain sequencing project: providing services to taxonomists for standard genome sequencing and annotation.</title>
        <authorList>
            <consortium name="The Broad Institute Genomics Platform"/>
            <consortium name="The Broad Institute Genome Sequencing Center for Infectious Disease"/>
            <person name="Wu L."/>
            <person name="Ma J."/>
        </authorList>
    </citation>
    <scope>NUCLEOTIDE SEQUENCE [LARGE SCALE GENOMIC DNA]</scope>
    <source>
        <strain evidence="2">CGMCC 1.15942</strain>
    </source>
</reference>
<dbReference type="EMBL" id="BMKI01000034">
    <property type="protein sequence ID" value="GGD06127.1"/>
    <property type="molecule type" value="Genomic_DNA"/>
</dbReference>
<sequence>MANDLTKAEFKEKFHMSESTYHRRMKLFKESPFSSGYKAVTSKDVWIDVDLYHQFKDWLAANSMRVRKETA</sequence>
<accession>A0ABQ1PXH0</accession>
<evidence type="ECO:0008006" key="3">
    <source>
        <dbReference type="Google" id="ProtNLM"/>
    </source>
</evidence>
<name>A0ABQ1PXH0_9ENTE</name>
<dbReference type="Proteomes" id="UP000630615">
    <property type="component" value="Unassembled WGS sequence"/>
</dbReference>
<organism evidence="1 2">
    <name type="scientific">Enterococcus wangshanyuanii</name>
    <dbReference type="NCBI Taxonomy" id="2005703"/>
    <lineage>
        <taxon>Bacteria</taxon>
        <taxon>Bacillati</taxon>
        <taxon>Bacillota</taxon>
        <taxon>Bacilli</taxon>
        <taxon>Lactobacillales</taxon>
        <taxon>Enterococcaceae</taxon>
        <taxon>Enterococcus</taxon>
    </lineage>
</organism>